<dbReference type="CDD" id="cd00009">
    <property type="entry name" value="AAA"/>
    <property type="match status" value="1"/>
</dbReference>
<organism evidence="14 15">
    <name type="scientific">Candidatus Egerieisoma faecipullorum</name>
    <dbReference type="NCBI Taxonomy" id="2840963"/>
    <lineage>
        <taxon>Bacteria</taxon>
        <taxon>Bacillati</taxon>
        <taxon>Bacillota</taxon>
        <taxon>Clostridia</taxon>
        <taxon>Eubacteriales</taxon>
        <taxon>Clostridiaceae</taxon>
        <taxon>Clostridiaceae incertae sedis</taxon>
        <taxon>Candidatus Egerieisoma</taxon>
    </lineage>
</organism>
<keyword evidence="8" id="KW-0862">Zinc</keyword>
<comment type="catalytic activity">
    <reaction evidence="11">
        <text>DNA(n) + a 2'-deoxyribonucleoside 5'-triphosphate = DNA(n+1) + diphosphate</text>
        <dbReference type="Rhea" id="RHEA:22508"/>
        <dbReference type="Rhea" id="RHEA-COMP:17339"/>
        <dbReference type="Rhea" id="RHEA-COMP:17340"/>
        <dbReference type="ChEBI" id="CHEBI:33019"/>
        <dbReference type="ChEBI" id="CHEBI:61560"/>
        <dbReference type="ChEBI" id="CHEBI:173112"/>
        <dbReference type="EC" id="2.7.7.7"/>
    </reaction>
</comment>
<keyword evidence="4 14" id="KW-0548">Nucleotidyltransferase</keyword>
<dbReference type="PANTHER" id="PTHR11669">
    <property type="entry name" value="REPLICATION FACTOR C / DNA POLYMERASE III GAMMA-TAU SUBUNIT"/>
    <property type="match status" value="1"/>
</dbReference>
<evidence type="ECO:0000256" key="12">
    <source>
        <dbReference type="SAM" id="MobiDB-lite"/>
    </source>
</evidence>
<feature type="compositionally biased region" description="Low complexity" evidence="12">
    <location>
        <begin position="537"/>
        <end position="554"/>
    </location>
</feature>
<dbReference type="InterPro" id="IPR022754">
    <property type="entry name" value="DNA_pol_III_gamma-3"/>
</dbReference>
<dbReference type="Gene3D" id="1.20.272.10">
    <property type="match status" value="1"/>
</dbReference>
<comment type="caution">
    <text evidence="14">The sequence shown here is derived from an EMBL/GenBank/DDBJ whole genome shotgun (WGS) entry which is preliminary data.</text>
</comment>
<evidence type="ECO:0000256" key="11">
    <source>
        <dbReference type="ARBA" id="ARBA00049244"/>
    </source>
</evidence>
<dbReference type="InterPro" id="IPR003593">
    <property type="entry name" value="AAA+_ATPase"/>
</dbReference>
<evidence type="ECO:0000313" key="14">
    <source>
        <dbReference type="EMBL" id="HIU30468.1"/>
    </source>
</evidence>
<evidence type="ECO:0000256" key="7">
    <source>
        <dbReference type="ARBA" id="ARBA00022741"/>
    </source>
</evidence>
<dbReference type="GO" id="GO:0006261">
    <property type="term" value="P:DNA-templated DNA replication"/>
    <property type="evidence" value="ECO:0007669"/>
    <property type="project" value="TreeGrafter"/>
</dbReference>
<sequence>MAYMALYRKWRPMTFDEVVEQQPIVTVLRNAVISGRIAHAYLFCGTRGTGKTTMAKIFARAVNCLNPQNGNPCNECDVCRNILTQQILDVSEIDAASNNGVDNIRSIIEDTAYAASIARYKVFIIDEVHMLSPGAFNALLKTLEEPPQDVLFILATTEPNKLPVTILSRCQRYDFKRISQEGIIGRLEKICKEQGISYERPALAFLAEKSDGALRDAISLLDQTLASCSDRLTLAAARAATGSVDKEFLETFASNMIHSEGAELLKQISVLFSEGRDPSDFIGELMQIFRNVLVLLSVKDSEGLLYETKESLERLREMALAVNAQELSLMIRELSRLDSSLKWAVQRKILFEAGILSLCDRKWDASEASLAERVAVLEKRLSDFAALDSPRRSQTPERSQVREEAPPQPAIPEKPAERTEKMEPRQTAAPVPNRTEPQPASAAPAAVRDSDESDWKEFLANISSRGQASLSALVKINSKGVLDGKGNLILVFASPIVKDMILKKDATEILSESATAAYGMPLRVVYATKNDKLDGFSSPQMQAPAQQSAAAEQSGDAFGDAVSMLRELSKQEGFRVEDK</sequence>
<dbReference type="GO" id="GO:0003677">
    <property type="term" value="F:DNA binding"/>
    <property type="evidence" value="ECO:0007669"/>
    <property type="project" value="InterPro"/>
</dbReference>
<dbReference type="NCBIfam" id="TIGR02397">
    <property type="entry name" value="dnaX_nterm"/>
    <property type="match status" value="1"/>
</dbReference>
<dbReference type="EMBL" id="DVMM01000206">
    <property type="protein sequence ID" value="HIU30468.1"/>
    <property type="molecule type" value="Genomic_DNA"/>
</dbReference>
<evidence type="ECO:0000259" key="13">
    <source>
        <dbReference type="SMART" id="SM00382"/>
    </source>
</evidence>
<dbReference type="PANTHER" id="PTHR11669:SF0">
    <property type="entry name" value="PROTEIN STICHEL-LIKE 2"/>
    <property type="match status" value="1"/>
</dbReference>
<dbReference type="Pfam" id="PF22608">
    <property type="entry name" value="DNAX_ATPase_lid"/>
    <property type="match status" value="1"/>
</dbReference>
<dbReference type="Pfam" id="PF13177">
    <property type="entry name" value="DNA_pol3_delta2"/>
    <property type="match status" value="1"/>
</dbReference>
<evidence type="ECO:0000256" key="10">
    <source>
        <dbReference type="ARBA" id="ARBA00022932"/>
    </source>
</evidence>
<protein>
    <recommendedName>
        <fullName evidence="2">DNA-directed DNA polymerase</fullName>
        <ecNumber evidence="2">2.7.7.7</ecNumber>
    </recommendedName>
</protein>
<keyword evidence="10" id="KW-0239">DNA-directed DNA polymerase</keyword>
<accession>A0A9D1IAZ6</accession>
<comment type="similarity">
    <text evidence="1">Belongs to the DnaX/STICHEL family.</text>
</comment>
<evidence type="ECO:0000256" key="5">
    <source>
        <dbReference type="ARBA" id="ARBA00022705"/>
    </source>
</evidence>
<feature type="domain" description="AAA+ ATPase" evidence="13">
    <location>
        <begin position="37"/>
        <end position="179"/>
    </location>
</feature>
<dbReference type="Gene3D" id="3.40.50.300">
    <property type="entry name" value="P-loop containing nucleotide triphosphate hydrolases"/>
    <property type="match status" value="1"/>
</dbReference>
<proteinExistence type="inferred from homology"/>
<feature type="region of interest" description="Disordered" evidence="12">
    <location>
        <begin position="535"/>
        <end position="557"/>
    </location>
</feature>
<evidence type="ECO:0000256" key="3">
    <source>
        <dbReference type="ARBA" id="ARBA00022679"/>
    </source>
</evidence>
<evidence type="ECO:0000256" key="4">
    <source>
        <dbReference type="ARBA" id="ARBA00022695"/>
    </source>
</evidence>
<feature type="region of interest" description="Disordered" evidence="12">
    <location>
        <begin position="387"/>
        <end position="450"/>
    </location>
</feature>
<dbReference type="InterPro" id="IPR045085">
    <property type="entry name" value="HLD_clamp_pol_III_gamma_tau"/>
</dbReference>
<dbReference type="InterPro" id="IPR027417">
    <property type="entry name" value="P-loop_NTPase"/>
</dbReference>
<dbReference type="FunFam" id="1.10.8.60:FF:000013">
    <property type="entry name" value="DNA polymerase III subunit gamma/tau"/>
    <property type="match status" value="1"/>
</dbReference>
<keyword evidence="5" id="KW-0235">DNA replication</keyword>
<dbReference type="SUPFAM" id="SSF52540">
    <property type="entry name" value="P-loop containing nucleoside triphosphate hydrolases"/>
    <property type="match status" value="1"/>
</dbReference>
<dbReference type="GO" id="GO:0046872">
    <property type="term" value="F:metal ion binding"/>
    <property type="evidence" value="ECO:0007669"/>
    <property type="project" value="UniProtKB-KW"/>
</dbReference>
<keyword evidence="9" id="KW-0067">ATP-binding</keyword>
<evidence type="ECO:0000256" key="8">
    <source>
        <dbReference type="ARBA" id="ARBA00022833"/>
    </source>
</evidence>
<dbReference type="Gene3D" id="1.10.8.60">
    <property type="match status" value="1"/>
</dbReference>
<dbReference type="InterPro" id="IPR012763">
    <property type="entry name" value="DNA_pol_III_sug/sutau_N"/>
</dbReference>
<dbReference type="FunFam" id="3.40.50.300:FF:000014">
    <property type="entry name" value="DNA polymerase III subunit gamma/tau"/>
    <property type="match status" value="1"/>
</dbReference>
<evidence type="ECO:0000256" key="9">
    <source>
        <dbReference type="ARBA" id="ARBA00022840"/>
    </source>
</evidence>
<dbReference type="AlphaFoldDB" id="A0A9D1IAZ6"/>
<dbReference type="InterPro" id="IPR001270">
    <property type="entry name" value="ClpA/B"/>
</dbReference>
<feature type="compositionally biased region" description="Basic and acidic residues" evidence="12">
    <location>
        <begin position="389"/>
        <end position="405"/>
    </location>
</feature>
<dbReference type="SMART" id="SM00382">
    <property type="entry name" value="AAA"/>
    <property type="match status" value="1"/>
</dbReference>
<feature type="compositionally biased region" description="Basic and acidic residues" evidence="12">
    <location>
        <begin position="414"/>
        <end position="424"/>
    </location>
</feature>
<evidence type="ECO:0000313" key="15">
    <source>
        <dbReference type="Proteomes" id="UP000824089"/>
    </source>
</evidence>
<dbReference type="GO" id="GO:0003887">
    <property type="term" value="F:DNA-directed DNA polymerase activity"/>
    <property type="evidence" value="ECO:0007669"/>
    <property type="project" value="UniProtKB-KW"/>
</dbReference>
<keyword evidence="3 14" id="KW-0808">Transferase</keyword>
<name>A0A9D1IAZ6_9CLOT</name>
<gene>
    <name evidence="14" type="primary">dnaX</name>
    <name evidence="14" type="ORF">IAD50_09270</name>
</gene>
<dbReference type="InterPro" id="IPR008921">
    <property type="entry name" value="DNA_pol3_clamp-load_cplx_C"/>
</dbReference>
<dbReference type="CDD" id="cd18137">
    <property type="entry name" value="HLD_clamp_pol_III_gamma_tau"/>
    <property type="match status" value="1"/>
</dbReference>
<dbReference type="Pfam" id="PF12169">
    <property type="entry name" value="DNA_pol3_gamma3"/>
    <property type="match status" value="1"/>
</dbReference>
<dbReference type="Proteomes" id="UP000824089">
    <property type="component" value="Unassembled WGS sequence"/>
</dbReference>
<keyword evidence="6" id="KW-0479">Metal-binding</keyword>
<dbReference type="NCBIfam" id="NF004046">
    <property type="entry name" value="PRK05563.1"/>
    <property type="match status" value="1"/>
</dbReference>
<reference evidence="14" key="1">
    <citation type="submission" date="2020-10" db="EMBL/GenBank/DDBJ databases">
        <authorList>
            <person name="Gilroy R."/>
        </authorList>
    </citation>
    <scope>NUCLEOTIDE SEQUENCE</scope>
    <source>
        <strain evidence="14">CHK195-4489</strain>
    </source>
</reference>
<dbReference type="GO" id="GO:0009360">
    <property type="term" value="C:DNA polymerase III complex"/>
    <property type="evidence" value="ECO:0007669"/>
    <property type="project" value="InterPro"/>
</dbReference>
<evidence type="ECO:0000256" key="6">
    <source>
        <dbReference type="ARBA" id="ARBA00022723"/>
    </source>
</evidence>
<reference evidence="14" key="2">
    <citation type="journal article" date="2021" name="PeerJ">
        <title>Extensive microbial diversity within the chicken gut microbiome revealed by metagenomics and culture.</title>
        <authorList>
            <person name="Gilroy R."/>
            <person name="Ravi A."/>
            <person name="Getino M."/>
            <person name="Pursley I."/>
            <person name="Horton D.L."/>
            <person name="Alikhan N.F."/>
            <person name="Baker D."/>
            <person name="Gharbi K."/>
            <person name="Hall N."/>
            <person name="Watson M."/>
            <person name="Adriaenssens E.M."/>
            <person name="Foster-Nyarko E."/>
            <person name="Jarju S."/>
            <person name="Secka A."/>
            <person name="Antonio M."/>
            <person name="Oren A."/>
            <person name="Chaudhuri R.R."/>
            <person name="La Ragione R."/>
            <person name="Hildebrand F."/>
            <person name="Pallen M.J."/>
        </authorList>
    </citation>
    <scope>NUCLEOTIDE SEQUENCE</scope>
    <source>
        <strain evidence="14">CHK195-4489</strain>
    </source>
</reference>
<dbReference type="SUPFAM" id="SSF48019">
    <property type="entry name" value="post-AAA+ oligomerization domain-like"/>
    <property type="match status" value="1"/>
</dbReference>
<keyword evidence="7" id="KW-0547">Nucleotide-binding</keyword>
<dbReference type="PRINTS" id="PR00300">
    <property type="entry name" value="CLPPROTEASEA"/>
</dbReference>
<dbReference type="InterPro" id="IPR050238">
    <property type="entry name" value="DNA_Rep/Repair_Clamp_Loader"/>
</dbReference>
<evidence type="ECO:0000256" key="2">
    <source>
        <dbReference type="ARBA" id="ARBA00012417"/>
    </source>
</evidence>
<evidence type="ECO:0000256" key="1">
    <source>
        <dbReference type="ARBA" id="ARBA00006360"/>
    </source>
</evidence>
<dbReference type="EC" id="2.7.7.7" evidence="2"/>
<dbReference type="GO" id="GO:0005524">
    <property type="term" value="F:ATP binding"/>
    <property type="evidence" value="ECO:0007669"/>
    <property type="project" value="UniProtKB-KW"/>
</dbReference>